<feature type="chain" id="PRO_5025477137" description="Small secreted protein" evidence="1">
    <location>
        <begin position="17"/>
        <end position="144"/>
    </location>
</feature>
<dbReference type="OrthoDB" id="160054at2759"/>
<keyword evidence="3" id="KW-1185">Reference proteome</keyword>
<protein>
    <recommendedName>
        <fullName evidence="4">Small secreted protein</fullName>
    </recommendedName>
</protein>
<keyword evidence="1" id="KW-0732">Signal</keyword>
<proteinExistence type="predicted"/>
<feature type="signal peptide" evidence="1">
    <location>
        <begin position="1"/>
        <end position="16"/>
    </location>
</feature>
<gene>
    <name evidence="2" type="ORF">BDZ85DRAFT_175820</name>
</gene>
<name>A0A6A6GPY0_9PEZI</name>
<dbReference type="EMBL" id="ML992501">
    <property type="protein sequence ID" value="KAF2227761.1"/>
    <property type="molecule type" value="Genomic_DNA"/>
</dbReference>
<evidence type="ECO:0000313" key="3">
    <source>
        <dbReference type="Proteomes" id="UP000799538"/>
    </source>
</evidence>
<evidence type="ECO:0008006" key="4">
    <source>
        <dbReference type="Google" id="ProtNLM"/>
    </source>
</evidence>
<accession>A0A6A6GPY0</accession>
<dbReference type="PANTHER" id="PTHR35396">
    <property type="entry name" value="SMALL SECRETED PROTEIN"/>
    <property type="match status" value="1"/>
</dbReference>
<evidence type="ECO:0000256" key="1">
    <source>
        <dbReference type="SAM" id="SignalP"/>
    </source>
</evidence>
<dbReference type="AlphaFoldDB" id="A0A6A6GPY0"/>
<evidence type="ECO:0000313" key="2">
    <source>
        <dbReference type="EMBL" id="KAF2227761.1"/>
    </source>
</evidence>
<organism evidence="2 3">
    <name type="scientific">Elsinoe ampelina</name>
    <dbReference type="NCBI Taxonomy" id="302913"/>
    <lineage>
        <taxon>Eukaryota</taxon>
        <taxon>Fungi</taxon>
        <taxon>Dikarya</taxon>
        <taxon>Ascomycota</taxon>
        <taxon>Pezizomycotina</taxon>
        <taxon>Dothideomycetes</taxon>
        <taxon>Dothideomycetidae</taxon>
        <taxon>Myriangiales</taxon>
        <taxon>Elsinoaceae</taxon>
        <taxon>Elsinoe</taxon>
    </lineage>
</organism>
<feature type="non-terminal residue" evidence="2">
    <location>
        <position position="1"/>
    </location>
</feature>
<sequence length="144" mass="15825">TLTTLFSSLLIHGTQAKSISNTKGVCYIPGPECKVYTPPDYIQDSECAFNKRTHKHDQTFAVWKHNPKFDKSHGAPYGKCVAYTCPVAADIEKKVDPGCWTFFWTSPTAGKRKGPGTDCVRSPINGNCGCQTSDGMFHEAKTDC</sequence>
<feature type="non-terminal residue" evidence="2">
    <location>
        <position position="144"/>
    </location>
</feature>
<reference evidence="3" key="1">
    <citation type="journal article" date="2020" name="Stud. Mycol.">
        <title>101 Dothideomycetes genomes: A test case for predicting lifestyles and emergence of pathogens.</title>
        <authorList>
            <person name="Haridas S."/>
            <person name="Albert R."/>
            <person name="Binder M."/>
            <person name="Bloem J."/>
            <person name="LaButti K."/>
            <person name="Salamov A."/>
            <person name="Andreopoulos B."/>
            <person name="Baker S."/>
            <person name="Barry K."/>
            <person name="Bills G."/>
            <person name="Bluhm B."/>
            <person name="Cannon C."/>
            <person name="Castanera R."/>
            <person name="Culley D."/>
            <person name="Daum C."/>
            <person name="Ezra D."/>
            <person name="Gonzalez J."/>
            <person name="Henrissat B."/>
            <person name="Kuo A."/>
            <person name="Liang C."/>
            <person name="Lipzen A."/>
            <person name="Lutzoni F."/>
            <person name="Magnuson J."/>
            <person name="Mondo S."/>
            <person name="Nolan M."/>
            <person name="Ohm R."/>
            <person name="Pangilinan J."/>
            <person name="Park H.-J."/>
            <person name="Ramirez L."/>
            <person name="Alfaro M."/>
            <person name="Sun H."/>
            <person name="Tritt A."/>
            <person name="Yoshinaga Y."/>
            <person name="Zwiers L.-H."/>
            <person name="Turgeon B."/>
            <person name="Goodwin S."/>
            <person name="Spatafora J."/>
            <person name="Crous P."/>
            <person name="Grigoriev I."/>
        </authorList>
    </citation>
    <scope>NUCLEOTIDE SEQUENCE [LARGE SCALE GENOMIC DNA]</scope>
    <source>
        <strain evidence="3">CECT 20119</strain>
    </source>
</reference>
<dbReference type="Proteomes" id="UP000799538">
    <property type="component" value="Unassembled WGS sequence"/>
</dbReference>
<dbReference type="PANTHER" id="PTHR35396:SF1">
    <property type="entry name" value="SMALL SECRETED PROTEIN"/>
    <property type="match status" value="1"/>
</dbReference>